<proteinExistence type="predicted"/>
<dbReference type="GO" id="GO:0046983">
    <property type="term" value="F:protein dimerization activity"/>
    <property type="evidence" value="ECO:0007669"/>
    <property type="project" value="InterPro"/>
</dbReference>
<dbReference type="GO" id="GO:0043937">
    <property type="term" value="P:regulation of sporulation"/>
    <property type="evidence" value="ECO:0007669"/>
    <property type="project" value="InterPro"/>
</dbReference>
<accession>A0A1Q5P539</accession>
<evidence type="ECO:0000313" key="2">
    <source>
        <dbReference type="Proteomes" id="UP000186524"/>
    </source>
</evidence>
<evidence type="ECO:0008006" key="3">
    <source>
        <dbReference type="Google" id="ProtNLM"/>
    </source>
</evidence>
<dbReference type="InterPro" id="IPR037208">
    <property type="entry name" value="Spo0E-like_sf"/>
</dbReference>
<gene>
    <name evidence="1" type="ORF">BLL40_07115</name>
</gene>
<dbReference type="Proteomes" id="UP000186524">
    <property type="component" value="Unassembled WGS sequence"/>
</dbReference>
<dbReference type="SUPFAM" id="SSF140500">
    <property type="entry name" value="BAS1536-like"/>
    <property type="match status" value="1"/>
</dbReference>
<protein>
    <recommendedName>
        <fullName evidence="3">Spo0E family sporulation regulatory protein-aspartic acid phosphatase</fullName>
    </recommendedName>
</protein>
<organism evidence="1 2">
    <name type="scientific">Domibacillus mangrovi</name>
    <dbReference type="NCBI Taxonomy" id="1714354"/>
    <lineage>
        <taxon>Bacteria</taxon>
        <taxon>Bacillati</taxon>
        <taxon>Bacillota</taxon>
        <taxon>Bacilli</taxon>
        <taxon>Bacillales</taxon>
        <taxon>Bacillaceae</taxon>
        <taxon>Domibacillus</taxon>
    </lineage>
</organism>
<comment type="caution">
    <text evidence="1">The sequence shown here is derived from an EMBL/GenBank/DDBJ whole genome shotgun (WGS) entry which is preliminary data.</text>
</comment>
<dbReference type="AlphaFoldDB" id="A0A1Q5P539"/>
<dbReference type="EMBL" id="MRWQ01000005">
    <property type="protein sequence ID" value="OKL37337.1"/>
    <property type="molecule type" value="Genomic_DNA"/>
</dbReference>
<dbReference type="Pfam" id="PF09388">
    <property type="entry name" value="SpoOE-like"/>
    <property type="match status" value="1"/>
</dbReference>
<dbReference type="InterPro" id="IPR018540">
    <property type="entry name" value="Spo0E-like"/>
</dbReference>
<name>A0A1Q5P539_9BACI</name>
<dbReference type="Gene3D" id="4.10.280.10">
    <property type="entry name" value="Helix-loop-helix DNA-binding domain"/>
    <property type="match status" value="1"/>
</dbReference>
<evidence type="ECO:0000313" key="1">
    <source>
        <dbReference type="EMBL" id="OKL37337.1"/>
    </source>
</evidence>
<sequence length="63" mass="7277">MNNHDHFHDLMLQIKTVRTLMISAGTVNGLSHPDTIKHSQHLDKLMNQFQREFDVHKANNTAV</sequence>
<dbReference type="OrthoDB" id="2973859at2"/>
<dbReference type="RefSeq" id="WP_073711209.1">
    <property type="nucleotide sequence ID" value="NZ_MRWQ01000005.1"/>
</dbReference>
<keyword evidence="2" id="KW-1185">Reference proteome</keyword>
<reference evidence="1 2" key="1">
    <citation type="submission" date="2016-12" db="EMBL/GenBank/DDBJ databases">
        <title>Domibacillus sp. SAOS 44 whole genome sequencing.</title>
        <authorList>
            <person name="Verma A."/>
            <person name="Krishnamurthi S."/>
        </authorList>
    </citation>
    <scope>NUCLEOTIDE SEQUENCE [LARGE SCALE GENOMIC DNA]</scope>
    <source>
        <strain evidence="1 2">SAOS 44</strain>
    </source>
</reference>
<dbReference type="InterPro" id="IPR036638">
    <property type="entry name" value="HLH_DNA-bd_sf"/>
</dbReference>